<keyword evidence="2" id="KW-1003">Cell membrane</keyword>
<evidence type="ECO:0000313" key="7">
    <source>
        <dbReference type="EMBL" id="RRJ64920.1"/>
    </source>
</evidence>
<dbReference type="RefSeq" id="WP_128632720.1">
    <property type="nucleotide sequence ID" value="NZ_RRCN01000001.1"/>
</dbReference>
<reference evidence="7 8" key="1">
    <citation type="submission" date="2018-11" db="EMBL/GenBank/DDBJ databases">
        <title>Genome sequencing of Paenibacillus sp. KCOM 3021 (= ChDC PVNT-B20).</title>
        <authorList>
            <person name="Kook J.-K."/>
            <person name="Park S.-N."/>
            <person name="Lim Y.K."/>
        </authorList>
    </citation>
    <scope>NUCLEOTIDE SEQUENCE [LARGE SCALE GENOMIC DNA]</scope>
    <source>
        <strain evidence="7 8">KCOM 3021</strain>
    </source>
</reference>
<feature type="transmembrane region" description="Helical" evidence="6">
    <location>
        <begin position="212"/>
        <end position="235"/>
    </location>
</feature>
<dbReference type="AlphaFoldDB" id="A0A3P3U437"/>
<name>A0A3P3U437_9BACL</name>
<organism evidence="7 8">
    <name type="scientific">Paenibacillus oralis</name>
    <dbReference type="NCBI Taxonomy" id="2490856"/>
    <lineage>
        <taxon>Bacteria</taxon>
        <taxon>Bacillati</taxon>
        <taxon>Bacillota</taxon>
        <taxon>Bacilli</taxon>
        <taxon>Bacillales</taxon>
        <taxon>Paenibacillaceae</taxon>
        <taxon>Paenibacillus</taxon>
    </lineage>
</organism>
<keyword evidence="4 6" id="KW-1133">Transmembrane helix</keyword>
<feature type="transmembrane region" description="Helical" evidence="6">
    <location>
        <begin position="72"/>
        <end position="90"/>
    </location>
</feature>
<dbReference type="GO" id="GO:0005886">
    <property type="term" value="C:plasma membrane"/>
    <property type="evidence" value="ECO:0007669"/>
    <property type="project" value="UniProtKB-SubCell"/>
</dbReference>
<feature type="transmembrane region" description="Helical" evidence="6">
    <location>
        <begin position="96"/>
        <end position="119"/>
    </location>
</feature>
<comment type="subcellular location">
    <subcellularLocation>
        <location evidence="1">Cell membrane</location>
        <topology evidence="1">Multi-pass membrane protein</topology>
    </subcellularLocation>
</comment>
<keyword evidence="3 6" id="KW-0812">Transmembrane</keyword>
<feature type="transmembrane region" description="Helical" evidence="6">
    <location>
        <begin position="268"/>
        <end position="287"/>
    </location>
</feature>
<feature type="transmembrane region" description="Helical" evidence="6">
    <location>
        <begin position="241"/>
        <end position="261"/>
    </location>
</feature>
<dbReference type="InterPro" id="IPR001851">
    <property type="entry name" value="ABC_transp_permease"/>
</dbReference>
<evidence type="ECO:0000256" key="5">
    <source>
        <dbReference type="ARBA" id="ARBA00023136"/>
    </source>
</evidence>
<accession>A0A3P3U437</accession>
<evidence type="ECO:0000313" key="8">
    <source>
        <dbReference type="Proteomes" id="UP000267017"/>
    </source>
</evidence>
<evidence type="ECO:0008006" key="9">
    <source>
        <dbReference type="Google" id="ProtNLM"/>
    </source>
</evidence>
<evidence type="ECO:0000256" key="6">
    <source>
        <dbReference type="SAM" id="Phobius"/>
    </source>
</evidence>
<keyword evidence="8" id="KW-1185">Reference proteome</keyword>
<keyword evidence="5 6" id="KW-0472">Membrane</keyword>
<dbReference type="EMBL" id="RRCN01000001">
    <property type="protein sequence ID" value="RRJ64920.1"/>
    <property type="molecule type" value="Genomic_DNA"/>
</dbReference>
<feature type="transmembrane region" description="Helical" evidence="6">
    <location>
        <begin position="164"/>
        <end position="181"/>
    </location>
</feature>
<dbReference type="Proteomes" id="UP000267017">
    <property type="component" value="Unassembled WGS sequence"/>
</dbReference>
<evidence type="ECO:0000256" key="2">
    <source>
        <dbReference type="ARBA" id="ARBA00022475"/>
    </source>
</evidence>
<evidence type="ECO:0000256" key="1">
    <source>
        <dbReference type="ARBA" id="ARBA00004651"/>
    </source>
</evidence>
<feature type="transmembrane region" description="Helical" evidence="6">
    <location>
        <begin position="293"/>
        <end position="311"/>
    </location>
</feature>
<dbReference type="PANTHER" id="PTHR32196">
    <property type="entry name" value="ABC TRANSPORTER PERMEASE PROTEIN YPHD-RELATED-RELATED"/>
    <property type="match status" value="1"/>
</dbReference>
<dbReference type="Pfam" id="PF02653">
    <property type="entry name" value="BPD_transp_2"/>
    <property type="match status" value="1"/>
</dbReference>
<evidence type="ECO:0000256" key="3">
    <source>
        <dbReference type="ARBA" id="ARBA00022692"/>
    </source>
</evidence>
<protein>
    <recommendedName>
        <fullName evidence="9">ABC transporter permease</fullName>
    </recommendedName>
</protein>
<feature type="transmembrane region" description="Helical" evidence="6">
    <location>
        <begin position="12"/>
        <end position="34"/>
    </location>
</feature>
<feature type="transmembrane region" description="Helical" evidence="6">
    <location>
        <begin position="46"/>
        <end position="65"/>
    </location>
</feature>
<evidence type="ECO:0000256" key="4">
    <source>
        <dbReference type="ARBA" id="ARBA00022989"/>
    </source>
</evidence>
<proteinExistence type="predicted"/>
<gene>
    <name evidence="7" type="ORF">EHV15_19855</name>
</gene>
<comment type="caution">
    <text evidence="7">The sequence shown here is derived from an EMBL/GenBank/DDBJ whole genome shotgun (WGS) entry which is preliminary data.</text>
</comment>
<dbReference type="GO" id="GO:0022857">
    <property type="term" value="F:transmembrane transporter activity"/>
    <property type="evidence" value="ECO:0007669"/>
    <property type="project" value="InterPro"/>
</dbReference>
<dbReference type="OrthoDB" id="5145272at2"/>
<sequence>MQVLMLKQAVNLLKTFLFPIAVYLIILIVTLLMSKTGYVSSGAFDRIIRGSVLTTITAYAIALPLSGGRWDFAPGIIIILAGIIGSNLTIDLGLGPVILLAVTVAVAILLSLIEGLLYLWIRVPTIIVSLGVVMMYEALSGVVYGGSGTQLYMHAGLTVFTRSPWIYIVLALIMVLFYYLLSHTKFGYDTRSLAANPRLAVNMGVKEKKNILLTYLVVGALLGVAAVINASNVLVSPAGNLSSTALMFSSMGPVLFGLYLAQFTNLPLGIFAGALGMNALSYGMVVLGIDSSLQTVIVGVFIVGFMGYTSNQERIRSFLNRARAGNKAQA</sequence>
<feature type="transmembrane region" description="Helical" evidence="6">
    <location>
        <begin position="126"/>
        <end position="144"/>
    </location>
</feature>